<dbReference type="STRING" id="93218.XM39_11225"/>
<dbReference type="EMBL" id="CABPSX010000001">
    <property type="protein sequence ID" value="VVG69727.1"/>
    <property type="molecule type" value="Genomic_DNA"/>
</dbReference>
<name>A0A0B5FFP9_9BURK</name>
<dbReference type="KEGG" id="papi:SG18_11025"/>
<dbReference type="EMBL" id="RWHX01000016">
    <property type="protein sequence ID" value="RSK81649.1"/>
    <property type="molecule type" value="Genomic_DNA"/>
</dbReference>
<proteinExistence type="predicted"/>
<dbReference type="Proteomes" id="UP000364291">
    <property type="component" value="Unassembled WGS sequence"/>
</dbReference>
<evidence type="ECO:0000313" key="3">
    <source>
        <dbReference type="Proteomes" id="UP000270216"/>
    </source>
</evidence>
<sequence length="85" mass="9546">MLMIYNSPNYCVVEFSADNGNHALSAGGYEIVDKTAGREIFLDGTLARQFREEVQKLIASEPSEDEVDEFLGQFDNFMTNPVVLH</sequence>
<gene>
    <name evidence="1" type="ORF">EJE83_11155</name>
    <name evidence="2" type="ORF">PAP18089_00684</name>
</gene>
<reference evidence="2 4" key="2">
    <citation type="submission" date="2019-08" db="EMBL/GenBank/DDBJ databases">
        <authorList>
            <person name="Peeters C."/>
        </authorList>
    </citation>
    <scope>NUCLEOTIDE SEQUENCE [LARGE SCALE GENOMIC DNA]</scope>
    <source>
        <strain evidence="2 4">LMG 18089</strain>
    </source>
</reference>
<keyword evidence="3" id="KW-1185">Reference proteome</keyword>
<organism evidence="2 4">
    <name type="scientific">Pandoraea apista</name>
    <dbReference type="NCBI Taxonomy" id="93218"/>
    <lineage>
        <taxon>Bacteria</taxon>
        <taxon>Pseudomonadati</taxon>
        <taxon>Pseudomonadota</taxon>
        <taxon>Betaproteobacteria</taxon>
        <taxon>Burkholderiales</taxon>
        <taxon>Burkholderiaceae</taxon>
        <taxon>Pandoraea</taxon>
    </lineage>
</organism>
<dbReference type="OrthoDB" id="9153776at2"/>
<protein>
    <submittedName>
        <fullName evidence="1">DUF3567 domain-containing protein</fullName>
    </submittedName>
</protein>
<dbReference type="Proteomes" id="UP000270216">
    <property type="component" value="Unassembled WGS sequence"/>
</dbReference>
<reference evidence="1 3" key="1">
    <citation type="submission" date="2018-12" db="EMBL/GenBank/DDBJ databases">
        <title>Whole genome sequence of a Pandoraea apista isolate from a patient with cystic fibrosis.</title>
        <authorList>
            <person name="Kenna D.T."/>
            <person name="Turton J.F."/>
        </authorList>
    </citation>
    <scope>NUCLEOTIDE SEQUENCE [LARGE SCALE GENOMIC DNA]</scope>
    <source>
        <strain evidence="1 3">Pa13324</strain>
    </source>
</reference>
<dbReference type="Pfam" id="PF12091">
    <property type="entry name" value="DUF3567"/>
    <property type="match status" value="1"/>
</dbReference>
<accession>A0A0B5FFP9</accession>
<evidence type="ECO:0000313" key="2">
    <source>
        <dbReference type="EMBL" id="VVG69727.1"/>
    </source>
</evidence>
<dbReference type="InterPro" id="IPR021951">
    <property type="entry name" value="DUF3567"/>
</dbReference>
<dbReference type="GeneID" id="47016658"/>
<evidence type="ECO:0000313" key="4">
    <source>
        <dbReference type="Proteomes" id="UP000364291"/>
    </source>
</evidence>
<dbReference type="AlphaFoldDB" id="A0A0B5FFP9"/>
<evidence type="ECO:0000313" key="1">
    <source>
        <dbReference type="EMBL" id="RSK81649.1"/>
    </source>
</evidence>
<dbReference type="RefSeq" id="WP_039365357.1">
    <property type="nucleotide sequence ID" value="NZ_CABPSX010000001.1"/>
</dbReference>